<keyword evidence="8" id="KW-1185">Reference proteome</keyword>
<dbReference type="SUPFAM" id="SSF50465">
    <property type="entry name" value="EF-Tu/eEF-1alpha/eIF2-gamma C-terminal domain"/>
    <property type="match status" value="1"/>
</dbReference>
<evidence type="ECO:0000256" key="5">
    <source>
        <dbReference type="ARBA" id="ARBA00023134"/>
    </source>
</evidence>
<dbReference type="PROSITE" id="PS51722">
    <property type="entry name" value="G_TR_2"/>
    <property type="match status" value="1"/>
</dbReference>
<gene>
    <name evidence="7" type="primary">selB</name>
    <name evidence="7" type="ORF">CHM34_09600</name>
</gene>
<dbReference type="InterPro" id="IPR036390">
    <property type="entry name" value="WH_DNA-bd_sf"/>
</dbReference>
<dbReference type="PRINTS" id="PR00315">
    <property type="entry name" value="ELONGATNFCT"/>
</dbReference>
<dbReference type="InterPro" id="IPR004535">
    <property type="entry name" value="Transl_elong_SelB"/>
</dbReference>
<dbReference type="InterPro" id="IPR036388">
    <property type="entry name" value="WH-like_DNA-bd_sf"/>
</dbReference>
<dbReference type="Pfam" id="PF00009">
    <property type="entry name" value="GTP_EFTU"/>
    <property type="match status" value="1"/>
</dbReference>
<dbReference type="InterPro" id="IPR009000">
    <property type="entry name" value="Transl_B-barrel_sf"/>
</dbReference>
<comment type="subcellular location">
    <subcellularLocation>
        <location evidence="1">Cytoplasm</location>
    </subcellularLocation>
</comment>
<dbReference type="Gene3D" id="1.10.10.10">
    <property type="entry name" value="Winged helix-like DNA-binding domain superfamily/Winged helix DNA-binding domain"/>
    <property type="match status" value="1"/>
</dbReference>
<dbReference type="GO" id="GO:0003924">
    <property type="term" value="F:GTPase activity"/>
    <property type="evidence" value="ECO:0007669"/>
    <property type="project" value="InterPro"/>
</dbReference>
<dbReference type="Gene3D" id="3.40.50.300">
    <property type="entry name" value="P-loop containing nucleotide triphosphate hydrolases"/>
    <property type="match status" value="1"/>
</dbReference>
<protein>
    <submittedName>
        <fullName evidence="7">Selenocysteine-specific translation elongation factor</fullName>
    </submittedName>
</protein>
<dbReference type="PANTHER" id="PTHR43721:SF22">
    <property type="entry name" value="ELONGATION FACTOR TU, MITOCHONDRIAL"/>
    <property type="match status" value="1"/>
</dbReference>
<name>A0A235B6V3_9BACL</name>
<dbReference type="EMBL" id="NOWF01000005">
    <property type="protein sequence ID" value="OYD07719.1"/>
    <property type="molecule type" value="Genomic_DNA"/>
</dbReference>
<keyword evidence="7" id="KW-0251">Elongation factor</keyword>
<feature type="domain" description="Tr-type G" evidence="6">
    <location>
        <begin position="7"/>
        <end position="180"/>
    </location>
</feature>
<dbReference type="InterPro" id="IPR027417">
    <property type="entry name" value="P-loop_NTPase"/>
</dbReference>
<dbReference type="GO" id="GO:0003723">
    <property type="term" value="F:RNA binding"/>
    <property type="evidence" value="ECO:0007669"/>
    <property type="project" value="InterPro"/>
</dbReference>
<dbReference type="Gene3D" id="1.10.10.2770">
    <property type="match status" value="1"/>
</dbReference>
<proteinExistence type="predicted"/>
<dbReference type="Proteomes" id="UP000215459">
    <property type="component" value="Unassembled WGS sequence"/>
</dbReference>
<dbReference type="CDD" id="cd04171">
    <property type="entry name" value="SelB"/>
    <property type="match status" value="1"/>
</dbReference>
<dbReference type="SUPFAM" id="SSF52540">
    <property type="entry name" value="P-loop containing nucleoside triphosphate hydrolases"/>
    <property type="match status" value="1"/>
</dbReference>
<keyword evidence="5" id="KW-0342">GTP-binding</keyword>
<keyword evidence="3" id="KW-0547">Nucleotide-binding</keyword>
<sequence>MDAGLTDQNYILGTAGHIDHGKTMLTQALTGVDTDRLTEEKKRSISIEPGFAPLKLPSGLQASVIDVPGHERFIRQMVSGVAGIDYVLLVVAADDGVMPQTREHLSILNLLGVKAGLVVLTKIDRADPELLPLIEEDIRETTHGTFLEDAPILSVSSTTGQGIETLKTEIDHRIPRLPPRRDHGPFRLPVDRSFTVKGAGTVVTGTVHSGKAGVSSELIILPSEMKVKVRQAQVHGQTVDVVHAGQRAALNLTMSDKAFPSRGQTLVQEGAWKATRRMDIRAVSLPQLTFSLKQRSTVKVLIGTAEVLADLILYDRKEWAAGEEIYASLHLWKPVVAGRDDRFILRRPTPIATIGGGEVVTPYAAKHKVHPNAAEAIRRRATADLPERILDSLETENLLQTAVELARSLGESEADLFTELKKLVEEKRAVRFDDSYASKAALEQKEKLFQESLEKYHREHSMRPGLPKAEWGSRFLPRQSAKQISLLLDYWEERHVLRREEDTVALVAHRPSIPDPWADKVETMVQQIAGEGLTPSEWEKHLKEADLPESIREDLRLYLIRTGDLIPLTDHLLVHRIPFDKAVEKVEAWIRERGSLAMQEAKQLFSLSRKYLVPLLETMDNRGITRRRNNERVLASE</sequence>
<dbReference type="GO" id="GO:0005525">
    <property type="term" value="F:GTP binding"/>
    <property type="evidence" value="ECO:0007669"/>
    <property type="project" value="UniProtKB-KW"/>
</dbReference>
<dbReference type="SUPFAM" id="SSF50447">
    <property type="entry name" value="Translation proteins"/>
    <property type="match status" value="1"/>
</dbReference>
<accession>A0A235B6V3</accession>
<dbReference type="GO" id="GO:0001514">
    <property type="term" value="P:selenocysteine incorporation"/>
    <property type="evidence" value="ECO:0007669"/>
    <property type="project" value="InterPro"/>
</dbReference>
<dbReference type="SUPFAM" id="SSF46785">
    <property type="entry name" value="Winged helix' DNA-binding domain"/>
    <property type="match status" value="2"/>
</dbReference>
<comment type="caution">
    <text evidence="7">The sequence shown here is derived from an EMBL/GenBank/DDBJ whole genome shotgun (WGS) entry which is preliminary data.</text>
</comment>
<dbReference type="CDD" id="cd15491">
    <property type="entry name" value="selB_III"/>
    <property type="match status" value="1"/>
</dbReference>
<dbReference type="InterPro" id="IPR057335">
    <property type="entry name" value="Beta-barrel_SelB"/>
</dbReference>
<dbReference type="GO" id="GO:0005737">
    <property type="term" value="C:cytoplasm"/>
    <property type="evidence" value="ECO:0007669"/>
    <property type="project" value="UniProtKB-SubCell"/>
</dbReference>
<dbReference type="NCBIfam" id="TIGR00475">
    <property type="entry name" value="selB"/>
    <property type="match status" value="1"/>
</dbReference>
<keyword evidence="4" id="KW-0648">Protein biosynthesis</keyword>
<evidence type="ECO:0000313" key="8">
    <source>
        <dbReference type="Proteomes" id="UP000215459"/>
    </source>
</evidence>
<dbReference type="Pfam" id="PF09106">
    <property type="entry name" value="WHD_2nd_SelB"/>
    <property type="match status" value="1"/>
</dbReference>
<dbReference type="AlphaFoldDB" id="A0A235B6V3"/>
<dbReference type="InterPro" id="IPR015190">
    <property type="entry name" value="Elong_fac_SelB-wing-hlx_typ-2"/>
</dbReference>
<dbReference type="Pfam" id="PF09107">
    <property type="entry name" value="WHD_3rd_SelB"/>
    <property type="match status" value="1"/>
</dbReference>
<organism evidence="7 8">
    <name type="scientific">Paludifilum halophilum</name>
    <dbReference type="NCBI Taxonomy" id="1642702"/>
    <lineage>
        <taxon>Bacteria</taxon>
        <taxon>Bacillati</taxon>
        <taxon>Bacillota</taxon>
        <taxon>Bacilli</taxon>
        <taxon>Bacillales</taxon>
        <taxon>Thermoactinomycetaceae</taxon>
        <taxon>Paludifilum</taxon>
    </lineage>
</organism>
<evidence type="ECO:0000256" key="1">
    <source>
        <dbReference type="ARBA" id="ARBA00004496"/>
    </source>
</evidence>
<evidence type="ECO:0000313" key="7">
    <source>
        <dbReference type="EMBL" id="OYD07719.1"/>
    </source>
</evidence>
<dbReference type="InterPro" id="IPR000795">
    <property type="entry name" value="T_Tr_GTP-bd_dom"/>
</dbReference>
<reference evidence="7 8" key="1">
    <citation type="submission" date="2017-07" db="EMBL/GenBank/DDBJ databases">
        <title>The genome sequence of Paludifilum halophilum highlights mechanisms for microbial adaptation to high salt environemnts.</title>
        <authorList>
            <person name="Belbahri L."/>
        </authorList>
    </citation>
    <scope>NUCLEOTIDE SEQUENCE [LARGE SCALE GENOMIC DNA]</scope>
    <source>
        <strain evidence="7 8">DSM 102817</strain>
    </source>
</reference>
<evidence type="ECO:0000256" key="4">
    <source>
        <dbReference type="ARBA" id="ARBA00022917"/>
    </source>
</evidence>
<evidence type="ECO:0000256" key="2">
    <source>
        <dbReference type="ARBA" id="ARBA00022490"/>
    </source>
</evidence>
<dbReference type="Gene3D" id="2.40.30.10">
    <property type="entry name" value="Translation factors"/>
    <property type="match status" value="1"/>
</dbReference>
<dbReference type="GO" id="GO:0003746">
    <property type="term" value="F:translation elongation factor activity"/>
    <property type="evidence" value="ECO:0007669"/>
    <property type="project" value="UniProtKB-KW"/>
</dbReference>
<dbReference type="Pfam" id="PF25461">
    <property type="entry name" value="Beta-barrel_SelB"/>
    <property type="match status" value="1"/>
</dbReference>
<dbReference type="InterPro" id="IPR050055">
    <property type="entry name" value="EF-Tu_GTPase"/>
</dbReference>
<evidence type="ECO:0000259" key="6">
    <source>
        <dbReference type="PROSITE" id="PS51722"/>
    </source>
</evidence>
<evidence type="ECO:0000256" key="3">
    <source>
        <dbReference type="ARBA" id="ARBA00022741"/>
    </source>
</evidence>
<dbReference type="PANTHER" id="PTHR43721">
    <property type="entry name" value="ELONGATION FACTOR TU-RELATED"/>
    <property type="match status" value="1"/>
</dbReference>
<dbReference type="InterPro" id="IPR015191">
    <property type="entry name" value="SelB_WHD4"/>
</dbReference>
<keyword evidence="2" id="KW-0963">Cytoplasm</keyword>
<dbReference type="InterPro" id="IPR009001">
    <property type="entry name" value="Transl_elong_EF1A/Init_IF2_C"/>
</dbReference>